<evidence type="ECO:0000256" key="2">
    <source>
        <dbReference type="ARBA" id="ARBA00006175"/>
    </source>
</evidence>
<comment type="caution">
    <text evidence="10">The sequence shown here is derived from an EMBL/GenBank/DDBJ whole genome shotgun (WGS) entry which is preliminary data.</text>
</comment>
<comment type="catalytic activity">
    <reaction evidence="7">
        <text>H2O(in) = H2O(out)</text>
        <dbReference type="Rhea" id="RHEA:29667"/>
        <dbReference type="ChEBI" id="CHEBI:15377"/>
    </reaction>
</comment>
<sequence>MQVIGTAILMIGILAIMDSKNKPVPQGLEPIVVGMLVLTIGLSMGANCGYPINPTRDLGPRIFTAVAGWGTEVFRAGNNWWWVPVVAPCVGAVLGSMIYEFLVEIHHPIPESALDVPKEKEVPQEDKKGIQVFSVSTDPSLSQRL</sequence>
<evidence type="ECO:0000313" key="12">
    <source>
        <dbReference type="Proteomes" id="UP000812440"/>
    </source>
</evidence>
<keyword evidence="6" id="KW-0472">Membrane</keyword>
<protein>
    <recommendedName>
        <fullName evidence="13">Aquaporin 9</fullName>
    </recommendedName>
</protein>
<gene>
    <name evidence="10" type="ORF">GDO86_020461</name>
    <name evidence="11" type="ORF">GDO86_020462</name>
</gene>
<dbReference type="PANTHER" id="PTHR43829">
    <property type="entry name" value="AQUAPORIN OR AQUAGLYCEROPORIN RELATED"/>
    <property type="match status" value="1"/>
</dbReference>
<dbReference type="PANTHER" id="PTHR43829:SF13">
    <property type="entry name" value="AQUAPORIN-10"/>
    <property type="match status" value="1"/>
</dbReference>
<keyword evidence="4 9" id="KW-0812">Transmembrane</keyword>
<evidence type="ECO:0000256" key="6">
    <source>
        <dbReference type="ARBA" id="ARBA00023136"/>
    </source>
</evidence>
<name>A0A8T2IMD6_9PIPI</name>
<dbReference type="Pfam" id="PF00230">
    <property type="entry name" value="MIP"/>
    <property type="match status" value="1"/>
</dbReference>
<dbReference type="OrthoDB" id="3222at2759"/>
<dbReference type="GO" id="GO:0016323">
    <property type="term" value="C:basolateral plasma membrane"/>
    <property type="evidence" value="ECO:0007669"/>
    <property type="project" value="TreeGrafter"/>
</dbReference>
<dbReference type="PRINTS" id="PR00783">
    <property type="entry name" value="MINTRINSICP"/>
</dbReference>
<dbReference type="AlphaFoldDB" id="A0A8T2IMD6"/>
<dbReference type="InterPro" id="IPR023271">
    <property type="entry name" value="Aquaporin-like"/>
</dbReference>
<comment type="catalytic activity">
    <reaction evidence="8">
        <text>glycerol(in) = glycerol(out)</text>
        <dbReference type="Rhea" id="RHEA:29675"/>
        <dbReference type="ChEBI" id="CHEBI:17754"/>
    </reaction>
</comment>
<evidence type="ECO:0000256" key="1">
    <source>
        <dbReference type="ARBA" id="ARBA00004141"/>
    </source>
</evidence>
<dbReference type="Gene3D" id="1.20.1080.10">
    <property type="entry name" value="Glycerol uptake facilitator protein"/>
    <property type="match status" value="1"/>
</dbReference>
<dbReference type="GO" id="GO:0015254">
    <property type="term" value="F:glycerol channel activity"/>
    <property type="evidence" value="ECO:0007669"/>
    <property type="project" value="TreeGrafter"/>
</dbReference>
<keyword evidence="12" id="KW-1185">Reference proteome</keyword>
<accession>A0A8T2IMD6</accession>
<evidence type="ECO:0000256" key="4">
    <source>
        <dbReference type="ARBA" id="ARBA00022692"/>
    </source>
</evidence>
<evidence type="ECO:0000256" key="9">
    <source>
        <dbReference type="RuleBase" id="RU000477"/>
    </source>
</evidence>
<dbReference type="InterPro" id="IPR050363">
    <property type="entry name" value="MIP/Aquaporin"/>
</dbReference>
<reference evidence="10" key="1">
    <citation type="thesis" date="2020" institute="ProQuest LLC" country="789 East Eisenhower Parkway, Ann Arbor, MI, USA">
        <title>Comparative Genomics and Chromosome Evolution.</title>
        <authorList>
            <person name="Mudd A.B."/>
        </authorList>
    </citation>
    <scope>NUCLEOTIDE SEQUENCE</scope>
    <source>
        <strain evidence="10">Female2</strain>
        <tissue evidence="10">Blood</tissue>
    </source>
</reference>
<dbReference type="GO" id="GO:0015250">
    <property type="term" value="F:water channel activity"/>
    <property type="evidence" value="ECO:0007669"/>
    <property type="project" value="TreeGrafter"/>
</dbReference>
<evidence type="ECO:0000313" key="10">
    <source>
        <dbReference type="EMBL" id="KAG8431681.1"/>
    </source>
</evidence>
<comment type="similarity">
    <text evidence="2 9">Belongs to the MIP/aquaporin (TC 1.A.8) family.</text>
</comment>
<organism evidence="10 12">
    <name type="scientific">Hymenochirus boettgeri</name>
    <name type="common">Congo dwarf clawed frog</name>
    <dbReference type="NCBI Taxonomy" id="247094"/>
    <lineage>
        <taxon>Eukaryota</taxon>
        <taxon>Metazoa</taxon>
        <taxon>Chordata</taxon>
        <taxon>Craniata</taxon>
        <taxon>Vertebrata</taxon>
        <taxon>Euteleostomi</taxon>
        <taxon>Amphibia</taxon>
        <taxon>Batrachia</taxon>
        <taxon>Anura</taxon>
        <taxon>Pipoidea</taxon>
        <taxon>Pipidae</taxon>
        <taxon>Pipinae</taxon>
        <taxon>Hymenochirus</taxon>
    </lineage>
</organism>
<dbReference type="InterPro" id="IPR000425">
    <property type="entry name" value="MIP"/>
</dbReference>
<dbReference type="EMBL" id="JAACNH010000097">
    <property type="protein sequence ID" value="KAG8431681.1"/>
    <property type="molecule type" value="Genomic_DNA"/>
</dbReference>
<dbReference type="EMBL" id="JAACNH010000097">
    <property type="protein sequence ID" value="KAG8431682.1"/>
    <property type="molecule type" value="Genomic_DNA"/>
</dbReference>
<evidence type="ECO:0000256" key="3">
    <source>
        <dbReference type="ARBA" id="ARBA00022448"/>
    </source>
</evidence>
<keyword evidence="5" id="KW-1133">Transmembrane helix</keyword>
<dbReference type="GO" id="GO:0015204">
    <property type="term" value="F:urea transmembrane transporter activity"/>
    <property type="evidence" value="ECO:0007669"/>
    <property type="project" value="TreeGrafter"/>
</dbReference>
<evidence type="ECO:0000256" key="8">
    <source>
        <dbReference type="ARBA" id="ARBA00049405"/>
    </source>
</evidence>
<dbReference type="Proteomes" id="UP000812440">
    <property type="component" value="Unassembled WGS sequence"/>
</dbReference>
<evidence type="ECO:0000256" key="7">
    <source>
        <dbReference type="ARBA" id="ARBA00034651"/>
    </source>
</evidence>
<evidence type="ECO:0008006" key="13">
    <source>
        <dbReference type="Google" id="ProtNLM"/>
    </source>
</evidence>
<dbReference type="SUPFAM" id="SSF81338">
    <property type="entry name" value="Aquaporin-like"/>
    <property type="match status" value="1"/>
</dbReference>
<keyword evidence="3 9" id="KW-0813">Transport</keyword>
<evidence type="ECO:0000256" key="5">
    <source>
        <dbReference type="ARBA" id="ARBA00022989"/>
    </source>
</evidence>
<evidence type="ECO:0000313" key="11">
    <source>
        <dbReference type="EMBL" id="KAG8431682.1"/>
    </source>
</evidence>
<comment type="subcellular location">
    <subcellularLocation>
        <location evidence="1">Membrane</location>
        <topology evidence="1">Multi-pass membrane protein</topology>
    </subcellularLocation>
</comment>
<proteinExistence type="inferred from homology"/>